<dbReference type="GO" id="GO:0030246">
    <property type="term" value="F:carbohydrate binding"/>
    <property type="evidence" value="ECO:0007669"/>
    <property type="project" value="UniProtKB-UniRule"/>
</dbReference>
<evidence type="ECO:0000259" key="3">
    <source>
        <dbReference type="PROSITE" id="PS51304"/>
    </source>
</evidence>
<dbReference type="EMBL" id="JASPKY010000004">
    <property type="protein sequence ID" value="KAK9754981.1"/>
    <property type="molecule type" value="Genomic_DNA"/>
</dbReference>
<sequence>MAPMSYNWPLLESLKPGHLVRIRGCIIKEGKRFNVNFQNEFDYGKSDLMLQLSMRYADGVGFIVNNSRNENGWMAEDMHRNMNFEPGINFELLILCDFDKFQIALDGNRICNYPHRLPFSDVKCIGIKGEVTLNLISLEDNNNPGVDIAETDYRNTLSLAVVPKKKLKRVVRCRVS</sequence>
<keyword evidence="5" id="KW-1185">Reference proteome</keyword>
<reference evidence="4 5" key="1">
    <citation type="journal article" date="2024" name="BMC Genomics">
        <title>De novo assembly and annotation of Popillia japonica's genome with initial clues to its potential as an invasive pest.</title>
        <authorList>
            <person name="Cucini C."/>
            <person name="Boschi S."/>
            <person name="Funari R."/>
            <person name="Cardaioli E."/>
            <person name="Iannotti N."/>
            <person name="Marturano G."/>
            <person name="Paoli F."/>
            <person name="Bruttini M."/>
            <person name="Carapelli A."/>
            <person name="Frati F."/>
            <person name="Nardi F."/>
        </authorList>
    </citation>
    <scope>NUCLEOTIDE SEQUENCE [LARGE SCALE GENOMIC DNA]</scope>
    <source>
        <strain evidence="4">DMR45628</strain>
    </source>
</reference>
<dbReference type="SMART" id="SM00276">
    <property type="entry name" value="GLECT"/>
    <property type="match status" value="1"/>
</dbReference>
<keyword evidence="1 2" id="KW-0430">Lectin</keyword>
<evidence type="ECO:0000256" key="2">
    <source>
        <dbReference type="RuleBase" id="RU102079"/>
    </source>
</evidence>
<dbReference type="Pfam" id="PF00337">
    <property type="entry name" value="Gal-bind_lectin"/>
    <property type="match status" value="1"/>
</dbReference>
<protein>
    <recommendedName>
        <fullName evidence="2">Galectin</fullName>
    </recommendedName>
</protein>
<evidence type="ECO:0000313" key="5">
    <source>
        <dbReference type="Proteomes" id="UP001458880"/>
    </source>
</evidence>
<evidence type="ECO:0000313" key="4">
    <source>
        <dbReference type="EMBL" id="KAK9754981.1"/>
    </source>
</evidence>
<dbReference type="PROSITE" id="PS51304">
    <property type="entry name" value="GALECTIN"/>
    <property type="match status" value="1"/>
</dbReference>
<dbReference type="Gene3D" id="2.60.120.200">
    <property type="match status" value="1"/>
</dbReference>
<dbReference type="CDD" id="cd00070">
    <property type="entry name" value="GLECT"/>
    <property type="match status" value="1"/>
</dbReference>
<proteinExistence type="predicted"/>
<feature type="domain" description="Galectin" evidence="3">
    <location>
        <begin position="6"/>
        <end position="139"/>
    </location>
</feature>
<organism evidence="4 5">
    <name type="scientific">Popillia japonica</name>
    <name type="common">Japanese beetle</name>
    <dbReference type="NCBI Taxonomy" id="7064"/>
    <lineage>
        <taxon>Eukaryota</taxon>
        <taxon>Metazoa</taxon>
        <taxon>Ecdysozoa</taxon>
        <taxon>Arthropoda</taxon>
        <taxon>Hexapoda</taxon>
        <taxon>Insecta</taxon>
        <taxon>Pterygota</taxon>
        <taxon>Neoptera</taxon>
        <taxon>Endopterygota</taxon>
        <taxon>Coleoptera</taxon>
        <taxon>Polyphaga</taxon>
        <taxon>Scarabaeiformia</taxon>
        <taxon>Scarabaeidae</taxon>
        <taxon>Rutelinae</taxon>
        <taxon>Popillia</taxon>
    </lineage>
</organism>
<dbReference type="AlphaFoldDB" id="A0AAW1N7T2"/>
<comment type="caution">
    <text evidence="4">The sequence shown here is derived from an EMBL/GenBank/DDBJ whole genome shotgun (WGS) entry which is preliminary data.</text>
</comment>
<dbReference type="PANTHER" id="PTHR11346">
    <property type="entry name" value="GALECTIN"/>
    <property type="match status" value="1"/>
</dbReference>
<dbReference type="Proteomes" id="UP001458880">
    <property type="component" value="Unassembled WGS sequence"/>
</dbReference>
<evidence type="ECO:0000256" key="1">
    <source>
        <dbReference type="ARBA" id="ARBA00022734"/>
    </source>
</evidence>
<dbReference type="PANTHER" id="PTHR11346:SF176">
    <property type="entry name" value="32 KDA BETA-GALACTOSIDE-BINDING LECTIN LEC-3"/>
    <property type="match status" value="1"/>
</dbReference>
<dbReference type="SUPFAM" id="SSF49899">
    <property type="entry name" value="Concanavalin A-like lectins/glucanases"/>
    <property type="match status" value="1"/>
</dbReference>
<gene>
    <name evidence="4" type="ORF">QE152_g855</name>
</gene>
<dbReference type="InterPro" id="IPR044156">
    <property type="entry name" value="Galectin-like"/>
</dbReference>
<dbReference type="SMART" id="SM00908">
    <property type="entry name" value="Gal-bind_lectin"/>
    <property type="match status" value="1"/>
</dbReference>
<accession>A0AAW1N7T2</accession>
<dbReference type="InterPro" id="IPR001079">
    <property type="entry name" value="Galectin_CRD"/>
</dbReference>
<dbReference type="GO" id="GO:0016936">
    <property type="term" value="F:galactoside binding"/>
    <property type="evidence" value="ECO:0007669"/>
    <property type="project" value="TreeGrafter"/>
</dbReference>
<dbReference type="InterPro" id="IPR013320">
    <property type="entry name" value="ConA-like_dom_sf"/>
</dbReference>
<name>A0AAW1N7T2_POPJA</name>